<dbReference type="PANTHER" id="PTHR45527:SF1">
    <property type="entry name" value="FATTY ACID SYNTHASE"/>
    <property type="match status" value="1"/>
</dbReference>
<dbReference type="Proteomes" id="UP001622594">
    <property type="component" value="Chromosome"/>
</dbReference>
<dbReference type="Gene3D" id="3.30.559.10">
    <property type="entry name" value="Chloramphenicol acetyltransferase-like domain"/>
    <property type="match status" value="3"/>
</dbReference>
<evidence type="ECO:0000313" key="9">
    <source>
        <dbReference type="Proteomes" id="UP001622594"/>
    </source>
</evidence>
<dbReference type="NCBIfam" id="TIGR01733">
    <property type="entry name" value="AA-adenyl-dom"/>
    <property type="match status" value="2"/>
</dbReference>
<dbReference type="Pfam" id="PF00501">
    <property type="entry name" value="AMP-binding"/>
    <property type="match status" value="2"/>
</dbReference>
<dbReference type="PROSITE" id="PS50075">
    <property type="entry name" value="CARRIER"/>
    <property type="match status" value="2"/>
</dbReference>
<gene>
    <name evidence="8" type="ORF">OG814_03210</name>
</gene>
<dbReference type="Pfam" id="PF00668">
    <property type="entry name" value="Condensation"/>
    <property type="match status" value="3"/>
</dbReference>
<dbReference type="PANTHER" id="PTHR45527">
    <property type="entry name" value="NONRIBOSOMAL PEPTIDE SYNTHETASE"/>
    <property type="match status" value="1"/>
</dbReference>
<dbReference type="CDD" id="cd12117">
    <property type="entry name" value="A_NRPS_Srf_like"/>
    <property type="match status" value="1"/>
</dbReference>
<proteinExistence type="predicted"/>
<dbReference type="InterPro" id="IPR020806">
    <property type="entry name" value="PKS_PP-bd"/>
</dbReference>
<feature type="region of interest" description="Disordered" evidence="6">
    <location>
        <begin position="2056"/>
        <end position="2077"/>
    </location>
</feature>
<reference evidence="8 9" key="1">
    <citation type="submission" date="2022-10" db="EMBL/GenBank/DDBJ databases">
        <title>The complete genomes of actinobacterial strains from the NBC collection.</title>
        <authorList>
            <person name="Joergensen T.S."/>
            <person name="Alvarez Arevalo M."/>
            <person name="Sterndorff E.B."/>
            <person name="Faurdal D."/>
            <person name="Vuksanovic O."/>
            <person name="Mourched A.-S."/>
            <person name="Charusanti P."/>
            <person name="Shaw S."/>
            <person name="Blin K."/>
            <person name="Weber T."/>
        </authorList>
    </citation>
    <scope>NUCLEOTIDE SEQUENCE [LARGE SCALE GENOMIC DNA]</scope>
    <source>
        <strain evidence="8 9">NBC_00123</strain>
    </source>
</reference>
<keyword evidence="9" id="KW-1185">Reference proteome</keyword>
<evidence type="ECO:0000256" key="4">
    <source>
        <dbReference type="ARBA" id="ARBA00022737"/>
    </source>
</evidence>
<dbReference type="InterPro" id="IPR025110">
    <property type="entry name" value="AMP-bd_C"/>
</dbReference>
<feature type="region of interest" description="Disordered" evidence="6">
    <location>
        <begin position="2152"/>
        <end position="2172"/>
    </location>
</feature>
<dbReference type="PROSITE" id="PS00012">
    <property type="entry name" value="PHOSPHOPANTETHEINE"/>
    <property type="match status" value="2"/>
</dbReference>
<organism evidence="8 9">
    <name type="scientific">Streptomyces zaomyceticus</name>
    <dbReference type="NCBI Taxonomy" id="68286"/>
    <lineage>
        <taxon>Bacteria</taxon>
        <taxon>Bacillati</taxon>
        <taxon>Actinomycetota</taxon>
        <taxon>Actinomycetes</taxon>
        <taxon>Kitasatosporales</taxon>
        <taxon>Streptomycetaceae</taxon>
        <taxon>Streptomyces</taxon>
    </lineage>
</organism>
<dbReference type="Pfam" id="PF00550">
    <property type="entry name" value="PP-binding"/>
    <property type="match status" value="2"/>
</dbReference>
<keyword evidence="4" id="KW-0677">Repeat</keyword>
<feature type="compositionally biased region" description="Gly residues" evidence="6">
    <location>
        <begin position="1687"/>
        <end position="1697"/>
    </location>
</feature>
<dbReference type="InterPro" id="IPR045851">
    <property type="entry name" value="AMP-bd_C_sf"/>
</dbReference>
<dbReference type="InterPro" id="IPR036736">
    <property type="entry name" value="ACP-like_sf"/>
</dbReference>
<dbReference type="SUPFAM" id="SSF56801">
    <property type="entry name" value="Acetyl-CoA synthetase-like"/>
    <property type="match status" value="2"/>
</dbReference>
<evidence type="ECO:0000256" key="1">
    <source>
        <dbReference type="ARBA" id="ARBA00001957"/>
    </source>
</evidence>
<dbReference type="Pfam" id="PF13193">
    <property type="entry name" value="AMP-binding_C"/>
    <property type="match status" value="2"/>
</dbReference>
<feature type="domain" description="Carrier" evidence="7">
    <location>
        <begin position="1009"/>
        <end position="1084"/>
    </location>
</feature>
<dbReference type="PROSITE" id="PS00455">
    <property type="entry name" value="AMP_BINDING"/>
    <property type="match status" value="1"/>
</dbReference>
<dbReference type="EMBL" id="CP108188">
    <property type="protein sequence ID" value="WTR68339.1"/>
    <property type="molecule type" value="Genomic_DNA"/>
</dbReference>
<name>A0ABZ1L1E2_9ACTN</name>
<evidence type="ECO:0000313" key="8">
    <source>
        <dbReference type="EMBL" id="WTR68339.1"/>
    </source>
</evidence>
<dbReference type="RefSeq" id="WP_406333341.1">
    <property type="nucleotide sequence ID" value="NZ_CP108188.1"/>
</dbReference>
<dbReference type="Gene3D" id="3.30.300.30">
    <property type="match status" value="2"/>
</dbReference>
<evidence type="ECO:0000259" key="7">
    <source>
        <dbReference type="PROSITE" id="PS50075"/>
    </source>
</evidence>
<dbReference type="InterPro" id="IPR023213">
    <property type="entry name" value="CAT-like_dom_sf"/>
</dbReference>
<dbReference type="InterPro" id="IPR009081">
    <property type="entry name" value="PP-bd_ACP"/>
</dbReference>
<protein>
    <submittedName>
        <fullName evidence="8">Amino acid adenylation domain-containing protein</fullName>
    </submittedName>
</protein>
<feature type="region of interest" description="Disordered" evidence="6">
    <location>
        <begin position="586"/>
        <end position="644"/>
    </location>
</feature>
<evidence type="ECO:0000256" key="3">
    <source>
        <dbReference type="ARBA" id="ARBA00022553"/>
    </source>
</evidence>
<evidence type="ECO:0000256" key="5">
    <source>
        <dbReference type="ARBA" id="ARBA00023194"/>
    </source>
</evidence>
<keyword evidence="5" id="KW-0045">Antibiotic biosynthesis</keyword>
<evidence type="ECO:0000256" key="6">
    <source>
        <dbReference type="SAM" id="MobiDB-lite"/>
    </source>
</evidence>
<dbReference type="InterPro" id="IPR000873">
    <property type="entry name" value="AMP-dep_synth/lig_dom"/>
</dbReference>
<dbReference type="InterPro" id="IPR006162">
    <property type="entry name" value="Ppantetheine_attach_site"/>
</dbReference>
<sequence length="2648" mass="282690">MRSELTREIRETREAETTVIPLSFSQLRFWFQRELDRGGESPHASMALRLTGRPDAVALREALRDVVTRHESLRTVFPVTDGVPGQRILETVTVELPVRRIEEPDVEAAVADAAGHRFDLEREIPLRAVLLAVGPEDDHVLAITVHHMGFDGWSVAPFLRDLSHAYTARVDGRPPDWDELPFQYVDFTLWQRKELGAPDDPGSLFAEQLTHWTRALADAPAELPLPTDRPRPATATHRAGTVPFHLPPDGFRDLSRLALRHGASTFTVLHAALAGFLRRLGAGTDILVGSPVAGRTDVGLDDLVGCFVNTVVVRTDTSGDPDFHELLQRARTGVMAALDHQDVPFEQVVEAVNPARSAARHPLFQVMLSLQNNAGAAVRLPRLDTRLLRHGPHRTIAFDLLLDITETDGGLDGTLVYARDLFDHDTAERLARRFTAFLAQAVAAPERRTGRLELLSPAERRTTLETWNGGETALPADSVPALFRRRAAAAPDGTAVVCGDVRLTYAELDARADRLTHRLRRAGAGPERLVAVAMNRSADLVVALLAVLKTGAAYLPLDPRNPDERQRAVLEEAGPHVLLADASTRERAEELAGGTRDGQPPVLLLAEDTDPTDTGPDAAGRDAAGRDAVGPLAPGPGAAGRPDIDGGQAAYAMYTSGSTGRPKGVLVTHRNIVALAADPCWAADGGHTRVLAHSPHSFDASTYELWVPLLGGGTVVMVPAGDSSPQALERAVADGDATSAFLTTALFNQLVAERNPLLGRLRHLWTGGEQPSAGAVRRMLTEFPDTALTHVYGPTENTTFTTFGRLDPDRDADGGKPSIGRPMANTRAYVLDRWLRPVPVGVPGELYLAGAGLARGYLGRPGLTAGLFVADPHGAPGTRMYRTGDLVRWTADGRLDFLTRTDDQVKIRGFRIEPREAEAALERHPAVDRAAVVVREDRPGERGLVAYVVPAPGAGGDPSSEIAAHARRTLPDYMVPVVVLLPDGLPLTPNGKLDRAALPAPARNTGSRPPRTPAERLVCGLFAEILGLPEVGADDGFFALGGHSLLAVRLVNRLREVLDDGIGARTVFESPTPAALAARFGTPGAGRGALRPPPRGEVLPPSFSQLRFWLQGALVEDAASHTVTTALRLTGRLDTGALSTALGDVVTRHESLRTVFPVTDGTPRQLVLEPAEFDLPVREVARGEIEAAVVAASECAFDLARERPLRAELLTCGPGDHVLAITIHHIAFDGWSAAPFLRDLSEAYAARLRGRAPDVPELPLQYADFALWQRAALGDPDDPGSPFARQLAHWTGTLAGAPDELPLPTDRPRPAVTGHRVDAVPFRLAPEDHARLTALARRHGASVFMVLHAALAALLRQLGAGTDILVGSPVAGRTDSGLDDLVGCFVNTVVVRTDASGDPDFGELLDRVRPGVLAALENQDVPFERVVDAVAPERSAARHPLFQVMLSLQNNAGAALELPGLHVDTLPHGRTRTVPFDLLFDLAESHGGLDGTLFYARDLFDHGTAERLAGYFTTLLADAAARPTRPVRRLDVLSPAERNTVLTEWSGPAAGAETPQGSVPRWFREQAARTPHAAAVLHGTRSLTYGELDARVERLAGQLRRLGAGPERLIAVAMNRTPGLLVALLAVHRTGAAYLPVDPHHPRDRVASVLSEAAPLLVLSDRATRDALGTDDWLAPDDPGLGSALAGVGGHGAGDGSGNAAEDPIPHAAIPADSTAYVLYTSGSTGRPKGVAVTHRNLAHLLAAMRDRLPLGPTDRLLAVTTVAFDIAHLELLLPLLDGAAVVLASPDEVREPHALGRLIGRQGVTTVQATPSLWSGLVAGIPDAVRGLRVLVGGEALPPALAGGLVGLAAEVTHVYGPTETTIWSLAAPIGPHNAEHPPLGSPLGDTRVYVLDEALRPVPVGVPGELYIGGAGVARGYLGRPGQTAERFVADPYGPPGARLYRTGDLVRWTPDGELDFLGRADDQVKLRGFRIEPREIEAVLDRHDRVIRSAVVVREDRPGERRLVAYVAPVPAAGAADDLDSALTEWARRALPPYMVPAVVVLPDGLPLTPNGKLDRSALPAPRGPVRPAGAAREPSTPAERLLCELFAAVLGRPSVGVEDDFFALGGDSIVSIRLVSRARSRGLAISTRDVFRYRTVAELAVHAKARPPKAGAANAPAPVPSTDEMPPVGEMPSVGEATTAAAEVTTAREVPLTPIVHWQRERGGPVDGFHQSVLVRTPADLTLPGLRALLQSLLDRHDALRTRLTRTPTWHLEVLPRGAVDAAGPVVRFDAAGRTAGELAALIRAETEAARRRLAPGEGTMLQAVWFDAGPGRDGRLLLMINHLVVDGVSWRILLEDLSTEVAPRTSGPDFTPVSFADWGRRLEREARGRASELPFWLRLLEGAHDLVPGAELVAARDVEGSKHTVTRVLPAGRTEPLLARVPARLGVGVNAVLLGALSTAAGRWRPTSGSGDAVGGPAADGGAPFLVEVEGHGREEIADGLDLSATVGWFTSMFPVRLPGRPDDPEGTVRAVEQQLGSMPDKGLGFGLLRHLHPETAPVLRAGPRAQILFNYLGRFDRPEEADWGLAPEAGAVSGGGDPEMPLTHLMEVSVVVHDRGDRPELHVSWAYPKALLERARVEALADAWFEALETLTTCTGEPGETA</sequence>
<dbReference type="InterPro" id="IPR001242">
    <property type="entry name" value="Condensation_dom"/>
</dbReference>
<keyword evidence="2" id="KW-0596">Phosphopantetheine</keyword>
<dbReference type="Gene3D" id="3.40.50.1820">
    <property type="entry name" value="alpha/beta hydrolase"/>
    <property type="match status" value="2"/>
</dbReference>
<feature type="region of interest" description="Disordered" evidence="6">
    <location>
        <begin position="1685"/>
        <end position="1706"/>
    </location>
</feature>
<dbReference type="InterPro" id="IPR020845">
    <property type="entry name" value="AMP-binding_CS"/>
</dbReference>
<dbReference type="InterPro" id="IPR029058">
    <property type="entry name" value="AB_hydrolase_fold"/>
</dbReference>
<dbReference type="Gene3D" id="3.40.50.980">
    <property type="match status" value="4"/>
</dbReference>
<keyword evidence="3" id="KW-0597">Phosphoprotein</keyword>
<dbReference type="NCBIfam" id="TIGR01720">
    <property type="entry name" value="NRPS-para261"/>
    <property type="match status" value="1"/>
</dbReference>
<dbReference type="Gene3D" id="2.30.38.10">
    <property type="entry name" value="Luciferase, Domain 3"/>
    <property type="match status" value="2"/>
</dbReference>
<dbReference type="CDD" id="cd19540">
    <property type="entry name" value="LCL_NRPS-like"/>
    <property type="match status" value="2"/>
</dbReference>
<dbReference type="SMART" id="SM00823">
    <property type="entry name" value="PKS_PP"/>
    <property type="match status" value="2"/>
</dbReference>
<accession>A0ABZ1L1E2</accession>
<dbReference type="InterPro" id="IPR010060">
    <property type="entry name" value="NRPS_synth"/>
</dbReference>
<evidence type="ECO:0000256" key="2">
    <source>
        <dbReference type="ARBA" id="ARBA00022450"/>
    </source>
</evidence>
<dbReference type="SUPFAM" id="SSF52777">
    <property type="entry name" value="CoA-dependent acyltransferases"/>
    <property type="match status" value="6"/>
</dbReference>
<dbReference type="InterPro" id="IPR010071">
    <property type="entry name" value="AA_adenyl_dom"/>
</dbReference>
<dbReference type="SUPFAM" id="SSF47336">
    <property type="entry name" value="ACP-like"/>
    <property type="match status" value="2"/>
</dbReference>
<comment type="cofactor">
    <cofactor evidence="1">
        <name>pantetheine 4'-phosphate</name>
        <dbReference type="ChEBI" id="CHEBI:47942"/>
    </cofactor>
</comment>
<feature type="domain" description="Carrier" evidence="7">
    <location>
        <begin position="2077"/>
        <end position="2151"/>
    </location>
</feature>
<dbReference type="CDD" id="cd05930">
    <property type="entry name" value="A_NRPS"/>
    <property type="match status" value="1"/>
</dbReference>
<feature type="compositionally biased region" description="Low complexity" evidence="6">
    <location>
        <begin position="626"/>
        <end position="644"/>
    </location>
</feature>
<dbReference type="Gene3D" id="3.30.559.30">
    <property type="entry name" value="Nonribosomal peptide synthetase, condensation domain"/>
    <property type="match status" value="3"/>
</dbReference>
<feature type="compositionally biased region" description="Low complexity" evidence="6">
    <location>
        <begin position="2061"/>
        <end position="2077"/>
    </location>
</feature>